<keyword evidence="4" id="KW-0804">Transcription</keyword>
<dbReference type="InterPro" id="IPR007832">
    <property type="entry name" value="RNA_pol_Rpc34"/>
</dbReference>
<dbReference type="AlphaFoldDB" id="A0A0F7SG60"/>
<evidence type="ECO:0000313" key="7">
    <source>
        <dbReference type="EMBL" id="CDZ97405.1"/>
    </source>
</evidence>
<dbReference type="Pfam" id="PF05158">
    <property type="entry name" value="RNA_pol_Rpc34"/>
    <property type="match status" value="2"/>
</dbReference>
<accession>A0A0F7SG60</accession>
<dbReference type="EMBL" id="LN483167">
    <property type="protein sequence ID" value="CDZ97405.1"/>
    <property type="molecule type" value="Genomic_DNA"/>
</dbReference>
<dbReference type="GO" id="GO:0006383">
    <property type="term" value="P:transcription by RNA polymerase III"/>
    <property type="evidence" value="ECO:0007669"/>
    <property type="project" value="InterPro"/>
</dbReference>
<dbReference type="Gene3D" id="1.10.10.10">
    <property type="entry name" value="Winged helix-like DNA-binding domain superfamily/Winged helix DNA-binding domain"/>
    <property type="match status" value="1"/>
</dbReference>
<dbReference type="GO" id="GO:0005737">
    <property type="term" value="C:cytoplasm"/>
    <property type="evidence" value="ECO:0007669"/>
    <property type="project" value="UniProtKB-ARBA"/>
</dbReference>
<feature type="compositionally biased region" description="Basic residues" evidence="6">
    <location>
        <begin position="379"/>
        <end position="396"/>
    </location>
</feature>
<dbReference type="FunFam" id="1.10.10.10:FF:000116">
    <property type="entry name" value="DNA-directed RNA polymerase III subunit RPC6"/>
    <property type="match status" value="1"/>
</dbReference>
<feature type="compositionally biased region" description="Basic and acidic residues" evidence="6">
    <location>
        <begin position="542"/>
        <end position="551"/>
    </location>
</feature>
<dbReference type="GO" id="GO:0005654">
    <property type="term" value="C:nucleoplasm"/>
    <property type="evidence" value="ECO:0007669"/>
    <property type="project" value="UniProtKB-ARBA"/>
</dbReference>
<feature type="compositionally biased region" description="Acidic residues" evidence="6">
    <location>
        <begin position="510"/>
        <end position="520"/>
    </location>
</feature>
<dbReference type="InterPro" id="IPR016049">
    <property type="entry name" value="RNA_pol_Rpc34-like"/>
</dbReference>
<feature type="compositionally biased region" description="Basic residues" evidence="6">
    <location>
        <begin position="336"/>
        <end position="352"/>
    </location>
</feature>
<sequence length="627" mass="70079">MSSTSLEAQLHKYAMSLPNHAMGQNDLTTQFPNVALSELTLAINKLSKKNLVRTLDLGRAGIKWQAISKGEAKKLAALDDDEGMVYKVIESAGNEGIWTRHIKNQTNLHLTIINKVLKSLESRNEIKSVKSVKHPTLKLYMLYNLTPSVELTGGPWFTDNELDTEFIKQLLQAVLSFIRQRSFPRVKGYMNALFPPTHTSSYPTALQICTWIKKAGISSTELDVSHIRVLLEVLEFDGEIQALPGQMGQSFGMDTGVMDFESARLGSGSVGRKSKRMKEDEDKKRRKKGKNGRRRDRSDDSESDSDDSEDTDDSDDEERRRKRRKREKERKIERERRKREERKKRKARRKRKAGADLFDSEDSESESESGSEMDEKTKSKSKTSKSKSKKKSKKSRQQSSDSESDPSSDDDSSLDSGSDSDSAGSSSSGSTSSSSSDKRSKLSTKRSKRASAADVGAFVSLSAAASDDDISDSDASASESKRKSKQKKKEKLKGSKPSAGRKVKRIEVGVESEENDSEEDEKTKSGKGKRRVKEEDEVMEDDRDRTKKDNRAYGDDLKVSTFGSFENGDDALVYRAVRPEKVSLGWTEAPCGRCPLFMFCKEGGPVEPDGCVYYDTWLDQTMGALQI</sequence>
<feature type="compositionally biased region" description="Low complexity" evidence="6">
    <location>
        <begin position="414"/>
        <end position="435"/>
    </location>
</feature>
<feature type="compositionally biased region" description="Acidic residues" evidence="6">
    <location>
        <begin position="358"/>
        <end position="372"/>
    </location>
</feature>
<reference evidence="7" key="1">
    <citation type="submission" date="2014-08" db="EMBL/GenBank/DDBJ databases">
        <authorList>
            <person name="Sharma Rahul"/>
            <person name="Thines Marco"/>
        </authorList>
    </citation>
    <scope>NUCLEOTIDE SEQUENCE</scope>
</reference>
<evidence type="ECO:0000256" key="3">
    <source>
        <dbReference type="ARBA" id="ARBA00022478"/>
    </source>
</evidence>
<evidence type="ECO:0000256" key="4">
    <source>
        <dbReference type="ARBA" id="ARBA00023163"/>
    </source>
</evidence>
<organism evidence="7">
    <name type="scientific">Phaffia rhodozyma</name>
    <name type="common">Yeast</name>
    <name type="synonym">Xanthophyllomyces dendrorhous</name>
    <dbReference type="NCBI Taxonomy" id="264483"/>
    <lineage>
        <taxon>Eukaryota</taxon>
        <taxon>Fungi</taxon>
        <taxon>Dikarya</taxon>
        <taxon>Basidiomycota</taxon>
        <taxon>Agaricomycotina</taxon>
        <taxon>Tremellomycetes</taxon>
        <taxon>Cystofilobasidiales</taxon>
        <taxon>Mrakiaceae</taxon>
        <taxon>Phaffia</taxon>
    </lineage>
</organism>
<protein>
    <submittedName>
        <fullName evidence="7">RNA polymerase III, subunit C34</fullName>
    </submittedName>
</protein>
<proteinExistence type="inferred from homology"/>
<feature type="compositionally biased region" description="Basic residues" evidence="6">
    <location>
        <begin position="284"/>
        <end position="295"/>
    </location>
</feature>
<evidence type="ECO:0000256" key="5">
    <source>
        <dbReference type="ARBA" id="ARBA00023242"/>
    </source>
</evidence>
<evidence type="ECO:0000256" key="1">
    <source>
        <dbReference type="ARBA" id="ARBA00004123"/>
    </source>
</evidence>
<dbReference type="GO" id="GO:0005666">
    <property type="term" value="C:RNA polymerase III complex"/>
    <property type="evidence" value="ECO:0007669"/>
    <property type="project" value="InterPro"/>
</dbReference>
<comment type="similarity">
    <text evidence="2">Belongs to the eukaryotic RPC34/RPC39 RNA polymerase subunit family.</text>
</comment>
<comment type="subcellular location">
    <subcellularLocation>
        <location evidence="1">Nucleus</location>
    </subcellularLocation>
</comment>
<dbReference type="SUPFAM" id="SSF46785">
    <property type="entry name" value="Winged helix' DNA-binding domain"/>
    <property type="match status" value="1"/>
</dbReference>
<feature type="compositionally biased region" description="Acidic residues" evidence="6">
    <location>
        <begin position="299"/>
        <end position="316"/>
    </location>
</feature>
<feature type="compositionally biased region" description="Basic residues" evidence="6">
    <location>
        <begin position="482"/>
        <end position="491"/>
    </location>
</feature>
<feature type="region of interest" description="Disordered" evidence="6">
    <location>
        <begin position="263"/>
        <end position="551"/>
    </location>
</feature>
<evidence type="ECO:0000256" key="2">
    <source>
        <dbReference type="ARBA" id="ARBA00011038"/>
    </source>
</evidence>
<dbReference type="PANTHER" id="PTHR12780">
    <property type="entry name" value="RNA POLYMERASE III DNA DIRECTED , 39KD SUBUNIT-RELATED"/>
    <property type="match status" value="1"/>
</dbReference>
<feature type="compositionally biased region" description="Low complexity" evidence="6">
    <location>
        <begin position="450"/>
        <end position="465"/>
    </location>
</feature>
<feature type="compositionally biased region" description="Acidic residues" evidence="6">
    <location>
        <begin position="402"/>
        <end position="413"/>
    </location>
</feature>
<keyword evidence="5" id="KW-0539">Nucleus</keyword>
<dbReference type="InterPro" id="IPR036388">
    <property type="entry name" value="WH-like_DNA-bd_sf"/>
</dbReference>
<dbReference type="InterPro" id="IPR036390">
    <property type="entry name" value="WH_DNA-bd_sf"/>
</dbReference>
<evidence type="ECO:0000256" key="6">
    <source>
        <dbReference type="SAM" id="MobiDB-lite"/>
    </source>
</evidence>
<keyword evidence="3" id="KW-0240">DNA-directed RNA polymerase</keyword>
<name>A0A0F7SG60_PHARH</name>